<organism evidence="3">
    <name type="scientific">Neobacillus citreus</name>
    <dbReference type="NCBI Taxonomy" id="2833578"/>
    <lineage>
        <taxon>Bacteria</taxon>
        <taxon>Bacillati</taxon>
        <taxon>Bacillota</taxon>
        <taxon>Bacilli</taxon>
        <taxon>Bacillales</taxon>
        <taxon>Bacillaceae</taxon>
        <taxon>Neobacillus</taxon>
    </lineage>
</organism>
<evidence type="ECO:0000259" key="2">
    <source>
        <dbReference type="Pfam" id="PF22772"/>
    </source>
</evidence>
<gene>
    <name evidence="3" type="ORF">KHB02_19805</name>
</gene>
<dbReference type="AlphaFoldDB" id="A0A942YAR0"/>
<protein>
    <recommendedName>
        <fullName evidence="4">Glycosyltransferase</fullName>
    </recommendedName>
</protein>
<dbReference type="Pfam" id="PF21374">
    <property type="entry name" value="WsaF_N"/>
    <property type="match status" value="1"/>
</dbReference>
<reference evidence="3" key="1">
    <citation type="submission" date="2021-05" db="EMBL/GenBank/DDBJ databases">
        <title>Novel Bacillus species.</title>
        <authorList>
            <person name="Liu G."/>
        </authorList>
    </citation>
    <scope>NUCLEOTIDE SEQUENCE</scope>
    <source>
        <strain evidence="3">FJAT-50051</strain>
    </source>
</reference>
<feature type="domain" description="WsaF N-terminal" evidence="1">
    <location>
        <begin position="86"/>
        <end position="225"/>
    </location>
</feature>
<accession>A0A942YAR0</accession>
<name>A0A942YAR0_9BACI</name>
<dbReference type="EMBL" id="JAGYPE010000003">
    <property type="protein sequence ID" value="MBS4183638.1"/>
    <property type="molecule type" value="Genomic_DNA"/>
</dbReference>
<sequence length="443" mass="48216">MNLSSLQRNLTDLLQVNKRYLSDGHYRSDLRTRLRPAAPSGEANARSAISQLEFDRSPEGARPYRELAETSLALAGIRRDAATPSLNLVVNEVRDGKAFAGVQTAVATAVKLAERLGVPLRVVMTSWTVPGVSERGAAAVIAERFGDVVTEVVARERILDADFSSADFWLATHWKTAHAVDVAARGGAIRRDRVVYLVQDYEPGFSPWSTEFAVARSTYQAGFELIVNSAPLSRYLEREEGLRVPDERTFAPHLDLALLERVAGARAKSDDVTVFFYGRPSKHRNLYRLGIAALKVAAAQLGPEAKVRFRSAGEKHRNVDLGNGHVLQSLGSLPWDDYFEFISSANVVLSLQHSPHPSHPPFDAAISGARAITNEFYDTRSDLHPFLTAVAADPESLGSALARAVEAARQDGPGPFREVSDGKLGGRLDDAVASVANALEVTR</sequence>
<dbReference type="Gene3D" id="3.40.50.11090">
    <property type="match status" value="1"/>
</dbReference>
<evidence type="ECO:0000259" key="1">
    <source>
        <dbReference type="Pfam" id="PF21374"/>
    </source>
</evidence>
<dbReference type="GO" id="GO:0030247">
    <property type="term" value="F:polysaccharide binding"/>
    <property type="evidence" value="ECO:0007669"/>
    <property type="project" value="InterPro"/>
</dbReference>
<dbReference type="Pfam" id="PF22772">
    <property type="entry name" value="WsaF_C"/>
    <property type="match status" value="1"/>
</dbReference>
<dbReference type="InterPro" id="IPR055050">
    <property type="entry name" value="WsaF_C"/>
</dbReference>
<dbReference type="InterPro" id="IPR048510">
    <property type="entry name" value="WsaF_N"/>
</dbReference>
<evidence type="ECO:0000313" key="3">
    <source>
        <dbReference type="EMBL" id="MBS4183638.1"/>
    </source>
</evidence>
<comment type="caution">
    <text evidence="3">The sequence shown here is derived from an EMBL/GenBank/DDBJ whole genome shotgun (WGS) entry which is preliminary data.</text>
</comment>
<dbReference type="Gene3D" id="3.40.50.2000">
    <property type="entry name" value="Glycogen Phosphorylase B"/>
    <property type="match status" value="1"/>
</dbReference>
<proteinExistence type="predicted"/>
<feature type="domain" description="WsaF C-terminal" evidence="2">
    <location>
        <begin position="273"/>
        <end position="401"/>
    </location>
</feature>
<evidence type="ECO:0008006" key="4">
    <source>
        <dbReference type="Google" id="ProtNLM"/>
    </source>
</evidence>